<dbReference type="AlphaFoldDB" id="A0A0E9PYB8"/>
<sequence length="38" mass="4534">MQLLDFTRYPYMDKILKAIRTHCILTVCFALRSSSNFH</sequence>
<reference evidence="1" key="2">
    <citation type="journal article" date="2015" name="Fish Shellfish Immunol.">
        <title>Early steps in the European eel (Anguilla anguilla)-Vibrio vulnificus interaction in the gills: Role of the RtxA13 toxin.</title>
        <authorList>
            <person name="Callol A."/>
            <person name="Pajuelo D."/>
            <person name="Ebbesson L."/>
            <person name="Teles M."/>
            <person name="MacKenzie S."/>
            <person name="Amaro C."/>
        </authorList>
    </citation>
    <scope>NUCLEOTIDE SEQUENCE</scope>
</reference>
<organism evidence="1">
    <name type="scientific">Anguilla anguilla</name>
    <name type="common">European freshwater eel</name>
    <name type="synonym">Muraena anguilla</name>
    <dbReference type="NCBI Taxonomy" id="7936"/>
    <lineage>
        <taxon>Eukaryota</taxon>
        <taxon>Metazoa</taxon>
        <taxon>Chordata</taxon>
        <taxon>Craniata</taxon>
        <taxon>Vertebrata</taxon>
        <taxon>Euteleostomi</taxon>
        <taxon>Actinopterygii</taxon>
        <taxon>Neopterygii</taxon>
        <taxon>Teleostei</taxon>
        <taxon>Anguilliformes</taxon>
        <taxon>Anguillidae</taxon>
        <taxon>Anguilla</taxon>
    </lineage>
</organism>
<dbReference type="EMBL" id="GBXM01099320">
    <property type="protein sequence ID" value="JAH09257.1"/>
    <property type="molecule type" value="Transcribed_RNA"/>
</dbReference>
<reference evidence="1" key="1">
    <citation type="submission" date="2014-11" db="EMBL/GenBank/DDBJ databases">
        <authorList>
            <person name="Amaro Gonzalez C."/>
        </authorList>
    </citation>
    <scope>NUCLEOTIDE SEQUENCE</scope>
</reference>
<evidence type="ECO:0000313" key="1">
    <source>
        <dbReference type="EMBL" id="JAH09257.1"/>
    </source>
</evidence>
<protein>
    <submittedName>
        <fullName evidence="1">Uncharacterized protein</fullName>
    </submittedName>
</protein>
<accession>A0A0E9PYB8</accession>
<proteinExistence type="predicted"/>
<name>A0A0E9PYB8_ANGAN</name>